<dbReference type="AlphaFoldDB" id="A0A2A4WX65"/>
<name>A0A2A4WX65_9GAMM</name>
<protein>
    <submittedName>
        <fullName evidence="1">Topoisomerase II</fullName>
    </submittedName>
</protein>
<accession>A0A2A4WX65</accession>
<dbReference type="InterPro" id="IPR021363">
    <property type="entry name" value="DUF2835"/>
</dbReference>
<evidence type="ECO:0000313" key="2">
    <source>
        <dbReference type="Proteomes" id="UP000218767"/>
    </source>
</evidence>
<dbReference type="GO" id="GO:0016853">
    <property type="term" value="F:isomerase activity"/>
    <property type="evidence" value="ECO:0007669"/>
    <property type="project" value="UniProtKB-KW"/>
</dbReference>
<comment type="caution">
    <text evidence="1">The sequence shown here is derived from an EMBL/GenBank/DDBJ whole genome shotgun (WGS) entry which is preliminary data.</text>
</comment>
<keyword evidence="1" id="KW-0413">Isomerase</keyword>
<dbReference type="Proteomes" id="UP000218767">
    <property type="component" value="Unassembled WGS sequence"/>
</dbReference>
<dbReference type="Pfam" id="PF11197">
    <property type="entry name" value="DUF2835"/>
    <property type="match status" value="1"/>
</dbReference>
<proteinExistence type="predicted"/>
<organism evidence="1 2">
    <name type="scientific">SAR86 cluster bacterium</name>
    <dbReference type="NCBI Taxonomy" id="2030880"/>
    <lineage>
        <taxon>Bacteria</taxon>
        <taxon>Pseudomonadati</taxon>
        <taxon>Pseudomonadota</taxon>
        <taxon>Gammaproteobacteria</taxon>
        <taxon>SAR86 cluster</taxon>
    </lineage>
</organism>
<gene>
    <name evidence="1" type="ORF">COB20_13840</name>
</gene>
<sequence>MNNKLPIQRIRFRLAIPAEKYLAYYQGNAKDIAVHSEDNRNVRFPASAIRQFLTHDGIFGRFEIQFDENNKLIGVSLID</sequence>
<reference evidence="2" key="1">
    <citation type="submission" date="2017-08" db="EMBL/GenBank/DDBJ databases">
        <title>A dynamic microbial community with high functional redundancy inhabits the cold, oxic subseafloor aquifer.</title>
        <authorList>
            <person name="Tully B.J."/>
            <person name="Wheat C.G."/>
            <person name="Glazer B.T."/>
            <person name="Huber J.A."/>
        </authorList>
    </citation>
    <scope>NUCLEOTIDE SEQUENCE [LARGE SCALE GENOMIC DNA]</scope>
</reference>
<dbReference type="EMBL" id="NVUL01000085">
    <property type="protein sequence ID" value="PCI75008.1"/>
    <property type="molecule type" value="Genomic_DNA"/>
</dbReference>
<evidence type="ECO:0000313" key="1">
    <source>
        <dbReference type="EMBL" id="PCI75008.1"/>
    </source>
</evidence>